<evidence type="ECO:0000256" key="8">
    <source>
        <dbReference type="ARBA" id="ARBA00022741"/>
    </source>
</evidence>
<accession>A0A0K9PFU0</accession>
<dbReference type="InterPro" id="IPR001245">
    <property type="entry name" value="Ser-Thr/Tyr_kinase_cat_dom"/>
</dbReference>
<evidence type="ECO:0000256" key="6">
    <source>
        <dbReference type="ARBA" id="ARBA00022692"/>
    </source>
</evidence>
<dbReference type="AlphaFoldDB" id="A0A0K9PFU0"/>
<evidence type="ECO:0000256" key="1">
    <source>
        <dbReference type="ARBA" id="ARBA00004162"/>
    </source>
</evidence>
<reference evidence="18" key="1">
    <citation type="journal article" date="2016" name="Nature">
        <title>The genome of the seagrass Zostera marina reveals angiosperm adaptation to the sea.</title>
        <authorList>
            <person name="Olsen J.L."/>
            <person name="Rouze P."/>
            <person name="Verhelst B."/>
            <person name="Lin Y.-C."/>
            <person name="Bayer T."/>
            <person name="Collen J."/>
            <person name="Dattolo E."/>
            <person name="De Paoli E."/>
            <person name="Dittami S."/>
            <person name="Maumus F."/>
            <person name="Michel G."/>
            <person name="Kersting A."/>
            <person name="Lauritano C."/>
            <person name="Lohaus R."/>
            <person name="Toepel M."/>
            <person name="Tonon T."/>
            <person name="Vanneste K."/>
            <person name="Amirebrahimi M."/>
            <person name="Brakel J."/>
            <person name="Bostroem C."/>
            <person name="Chovatia M."/>
            <person name="Grimwood J."/>
            <person name="Jenkins J.W."/>
            <person name="Jueterbock A."/>
            <person name="Mraz A."/>
            <person name="Stam W.T."/>
            <person name="Tice H."/>
            <person name="Bornberg-Bauer E."/>
            <person name="Green P.J."/>
            <person name="Pearson G.A."/>
            <person name="Procaccini G."/>
            <person name="Duarte C.M."/>
            <person name="Schmutz J."/>
            <person name="Reusch T.B.H."/>
            <person name="Van de Peer Y."/>
        </authorList>
    </citation>
    <scope>NUCLEOTIDE SEQUENCE [LARGE SCALE GENOMIC DNA]</scope>
    <source>
        <strain evidence="18">cv. Finnish</strain>
    </source>
</reference>
<dbReference type="Gene3D" id="3.30.200.20">
    <property type="entry name" value="Phosphorylase Kinase, domain 1"/>
    <property type="match status" value="1"/>
</dbReference>
<feature type="domain" description="Protein kinase" evidence="16">
    <location>
        <begin position="81"/>
        <end position="374"/>
    </location>
</feature>
<keyword evidence="3" id="KW-1003">Cell membrane</keyword>
<dbReference type="GO" id="GO:0005524">
    <property type="term" value="F:ATP binding"/>
    <property type="evidence" value="ECO:0007669"/>
    <property type="project" value="UniProtKB-UniRule"/>
</dbReference>
<keyword evidence="10 14" id="KW-0067">ATP-binding</keyword>
<evidence type="ECO:0000256" key="11">
    <source>
        <dbReference type="ARBA" id="ARBA00022989"/>
    </source>
</evidence>
<keyword evidence="9 17" id="KW-0418">Kinase</keyword>
<evidence type="ECO:0000256" key="7">
    <source>
        <dbReference type="ARBA" id="ARBA00022729"/>
    </source>
</evidence>
<dbReference type="EC" id="2.7.11.1" evidence="2"/>
<keyword evidence="8 14" id="KW-0547">Nucleotide-binding</keyword>
<dbReference type="InterPro" id="IPR050823">
    <property type="entry name" value="Plant_Ser_Thr_Prot_Kinase"/>
</dbReference>
<dbReference type="GO" id="GO:0004674">
    <property type="term" value="F:protein serine/threonine kinase activity"/>
    <property type="evidence" value="ECO:0007669"/>
    <property type="project" value="UniProtKB-KW"/>
</dbReference>
<evidence type="ECO:0000256" key="4">
    <source>
        <dbReference type="ARBA" id="ARBA00022527"/>
    </source>
</evidence>
<keyword evidence="5" id="KW-0808">Transferase</keyword>
<name>A0A0K9PFU0_ZOSMR</name>
<keyword evidence="13" id="KW-1015">Disulfide bond</keyword>
<dbReference type="PANTHER" id="PTHR45621">
    <property type="entry name" value="OS01G0588500 PROTEIN-RELATED"/>
    <property type="match status" value="1"/>
</dbReference>
<keyword evidence="12" id="KW-0472">Membrane</keyword>
<dbReference type="OMA" id="FRLANFM"/>
<sequence length="380" mass="42514">MGICYSQSISVLLNFSNDVGKKKAITSAPLQKNTSEENTEGMRRINNLETIIPINKTTTTSNCPMIKSFTFAQLRKSTGRFNPANALGEGGFGMVYKGYVNKKTMKPSNGKNRVPVAVKKLNLQSVQGFKEWKSEIDFLGSLSHPNLVKLLGYCWEGKEHLLVYEYMTKGSLENHLFPRQGLNKFSLSWDLRLKIAIDAARGLTFLHTTDPKIIYRDFKSSNILLDEDYVGRISDFGLAKLGPIDGESHVSTQVMGTIGYAAPEYILTGHLYVKSDVYGYGVVLLELLSGRRALVQNQKPQNIIDWARPMLSNRKFRLANFMDPRLKGNYPLQKVTRVASLALQCVDDCLDSRPSMKDVLEGLKNIQSSNNSVLPTTTSR</sequence>
<dbReference type="EMBL" id="LFYR01000869">
    <property type="protein sequence ID" value="KMZ67943.1"/>
    <property type="molecule type" value="Genomic_DNA"/>
</dbReference>
<evidence type="ECO:0000313" key="18">
    <source>
        <dbReference type="Proteomes" id="UP000036987"/>
    </source>
</evidence>
<feature type="binding site" evidence="14">
    <location>
        <position position="120"/>
    </location>
    <ligand>
        <name>ATP</name>
        <dbReference type="ChEBI" id="CHEBI:30616"/>
    </ligand>
</feature>
<evidence type="ECO:0000259" key="16">
    <source>
        <dbReference type="PROSITE" id="PS50011"/>
    </source>
</evidence>
<dbReference type="InterPro" id="IPR011009">
    <property type="entry name" value="Kinase-like_dom_sf"/>
</dbReference>
<dbReference type="PROSITE" id="PS00107">
    <property type="entry name" value="PROTEIN_KINASE_ATP"/>
    <property type="match status" value="1"/>
</dbReference>
<gene>
    <name evidence="17" type="ORF">ZOSMA_251G00140</name>
</gene>
<comment type="similarity">
    <text evidence="15">Belongs to the protein kinase superfamily.</text>
</comment>
<keyword evidence="4 15" id="KW-0723">Serine/threonine-protein kinase</keyword>
<evidence type="ECO:0000256" key="3">
    <source>
        <dbReference type="ARBA" id="ARBA00022475"/>
    </source>
</evidence>
<comment type="subcellular location">
    <subcellularLocation>
        <location evidence="1">Cell membrane</location>
        <topology evidence="1">Single-pass membrane protein</topology>
    </subcellularLocation>
</comment>
<dbReference type="InterPro" id="IPR017441">
    <property type="entry name" value="Protein_kinase_ATP_BS"/>
</dbReference>
<dbReference type="FunFam" id="1.10.510.10:FF:000468">
    <property type="entry name" value="PTI1-like tyrosine-protein kinase 3"/>
    <property type="match status" value="1"/>
</dbReference>
<keyword evidence="7" id="KW-0732">Signal</keyword>
<evidence type="ECO:0000256" key="12">
    <source>
        <dbReference type="ARBA" id="ARBA00023136"/>
    </source>
</evidence>
<dbReference type="GO" id="GO:0005886">
    <property type="term" value="C:plasma membrane"/>
    <property type="evidence" value="ECO:0007669"/>
    <property type="project" value="UniProtKB-SubCell"/>
</dbReference>
<dbReference type="InterPro" id="IPR008271">
    <property type="entry name" value="Ser/Thr_kinase_AS"/>
</dbReference>
<dbReference type="STRING" id="29655.A0A0K9PFU0"/>
<evidence type="ECO:0000313" key="17">
    <source>
        <dbReference type="EMBL" id="KMZ67943.1"/>
    </source>
</evidence>
<dbReference type="InterPro" id="IPR000719">
    <property type="entry name" value="Prot_kinase_dom"/>
</dbReference>
<protein>
    <recommendedName>
        <fullName evidence="2">non-specific serine/threonine protein kinase</fullName>
        <ecNumber evidence="2">2.7.11.1</ecNumber>
    </recommendedName>
</protein>
<dbReference type="CDD" id="cd14066">
    <property type="entry name" value="STKc_IRAK"/>
    <property type="match status" value="1"/>
</dbReference>
<dbReference type="Gene3D" id="1.10.510.10">
    <property type="entry name" value="Transferase(Phosphotransferase) domain 1"/>
    <property type="match status" value="1"/>
</dbReference>
<comment type="caution">
    <text evidence="17">The sequence shown here is derived from an EMBL/GenBank/DDBJ whole genome shotgun (WGS) entry which is preliminary data.</text>
</comment>
<keyword evidence="6" id="KW-0812">Transmembrane</keyword>
<keyword evidence="18" id="KW-1185">Reference proteome</keyword>
<dbReference type="PROSITE" id="PS00108">
    <property type="entry name" value="PROTEIN_KINASE_ST"/>
    <property type="match status" value="1"/>
</dbReference>
<evidence type="ECO:0000256" key="5">
    <source>
        <dbReference type="ARBA" id="ARBA00022679"/>
    </source>
</evidence>
<dbReference type="SUPFAM" id="SSF56112">
    <property type="entry name" value="Protein kinase-like (PK-like)"/>
    <property type="match status" value="1"/>
</dbReference>
<organism evidence="17 18">
    <name type="scientific">Zostera marina</name>
    <name type="common">Eelgrass</name>
    <dbReference type="NCBI Taxonomy" id="29655"/>
    <lineage>
        <taxon>Eukaryota</taxon>
        <taxon>Viridiplantae</taxon>
        <taxon>Streptophyta</taxon>
        <taxon>Embryophyta</taxon>
        <taxon>Tracheophyta</taxon>
        <taxon>Spermatophyta</taxon>
        <taxon>Magnoliopsida</taxon>
        <taxon>Liliopsida</taxon>
        <taxon>Zosteraceae</taxon>
        <taxon>Zostera</taxon>
    </lineage>
</organism>
<dbReference type="Proteomes" id="UP000036987">
    <property type="component" value="Unassembled WGS sequence"/>
</dbReference>
<evidence type="ECO:0000256" key="10">
    <source>
        <dbReference type="ARBA" id="ARBA00022840"/>
    </source>
</evidence>
<dbReference type="PROSITE" id="PS50011">
    <property type="entry name" value="PROTEIN_KINASE_DOM"/>
    <property type="match status" value="1"/>
</dbReference>
<evidence type="ECO:0000256" key="15">
    <source>
        <dbReference type="RuleBase" id="RU000304"/>
    </source>
</evidence>
<proteinExistence type="inferred from homology"/>
<dbReference type="Pfam" id="PF07714">
    <property type="entry name" value="PK_Tyr_Ser-Thr"/>
    <property type="match status" value="1"/>
</dbReference>
<evidence type="ECO:0000256" key="14">
    <source>
        <dbReference type="PROSITE-ProRule" id="PRU10141"/>
    </source>
</evidence>
<keyword evidence="11" id="KW-1133">Transmembrane helix</keyword>
<dbReference type="FunFam" id="3.30.200.20:FF:000228">
    <property type="entry name" value="Serine/threonine-protein kinase BIK1"/>
    <property type="match status" value="1"/>
</dbReference>
<dbReference type="OrthoDB" id="512375at2759"/>
<evidence type="ECO:0000256" key="13">
    <source>
        <dbReference type="ARBA" id="ARBA00023157"/>
    </source>
</evidence>
<evidence type="ECO:0000256" key="2">
    <source>
        <dbReference type="ARBA" id="ARBA00012513"/>
    </source>
</evidence>
<evidence type="ECO:0000256" key="9">
    <source>
        <dbReference type="ARBA" id="ARBA00022777"/>
    </source>
</evidence>